<dbReference type="PANTHER" id="PTHR46034:SF7">
    <property type="entry name" value="INFLUENZA VIRUS NS1A-BINDING PROTEIN"/>
    <property type="match status" value="1"/>
</dbReference>
<dbReference type="EMBL" id="JBFOLK010000010">
    <property type="protein sequence ID" value="KAL2479393.1"/>
    <property type="molecule type" value="Genomic_DNA"/>
</dbReference>
<accession>A0ABD1QV45</accession>
<dbReference type="Pfam" id="PF10539">
    <property type="entry name" value="Dev_Cell_Death"/>
    <property type="match status" value="1"/>
</dbReference>
<comment type="caution">
    <text evidence="3">The sequence shown here is derived from an EMBL/GenBank/DDBJ whole genome shotgun (WGS) entry which is preliminary data.</text>
</comment>
<feature type="region of interest" description="Disordered" evidence="1">
    <location>
        <begin position="222"/>
        <end position="242"/>
    </location>
</feature>
<dbReference type="SMART" id="SM00767">
    <property type="entry name" value="DCD"/>
    <property type="match status" value="1"/>
</dbReference>
<evidence type="ECO:0000256" key="1">
    <source>
        <dbReference type="SAM" id="MobiDB-lite"/>
    </source>
</evidence>
<feature type="region of interest" description="Disordered" evidence="1">
    <location>
        <begin position="336"/>
        <end position="361"/>
    </location>
</feature>
<dbReference type="InterPro" id="IPR013989">
    <property type="entry name" value="Dev_and_cell_death_domain"/>
</dbReference>
<feature type="compositionally biased region" description="Polar residues" evidence="1">
    <location>
        <begin position="232"/>
        <end position="242"/>
    </location>
</feature>
<dbReference type="PROSITE" id="PS51222">
    <property type="entry name" value="DCD"/>
    <property type="match status" value="1"/>
</dbReference>
<sequence length="361" mass="40279">MDHSLCRYGLPLQLKTLWTDLNSAFHTLCTEMGAGRKTQTFVLNETSPSFGSKASYAASARNLRKSQLGGVIFGCKSGTFRECLSKQLFGLPAQHFAYVQNIEPGLPLFLFNYSDRTIHGLFEAASFGRLNIDPYAWTSDGSEKTPYSAQVQIRMRTQCRALAEHQFKPIIADNYYTQHHFWFELDHIQASKLLSKFSSLAVAPSMFTPQNAENWTATLQRFPSNDNREESGTSYPPSSTDNFSISYDTIGTLGTKDDSLCMHGNNRFPDAALQNEIADFEQKDFIYTKLKELAPNAGHSDAVMGGTDGSSIDLSGYPAVITQLCQEIEELKAFKKEQTQKTGKFGKEAGWSRRRNSSTGK</sequence>
<proteinExistence type="predicted"/>
<protein>
    <submittedName>
        <fullName evidence="3">Galactose oxidase/kelch</fullName>
    </submittedName>
</protein>
<evidence type="ECO:0000259" key="2">
    <source>
        <dbReference type="PROSITE" id="PS51222"/>
    </source>
</evidence>
<evidence type="ECO:0000313" key="3">
    <source>
        <dbReference type="EMBL" id="KAL2479393.1"/>
    </source>
</evidence>
<dbReference type="PANTHER" id="PTHR46034">
    <property type="match status" value="1"/>
</dbReference>
<name>A0ABD1QV45_9LAMI</name>
<feature type="compositionally biased region" description="Basic residues" evidence="1">
    <location>
        <begin position="352"/>
        <end position="361"/>
    </location>
</feature>
<dbReference type="Proteomes" id="UP001604336">
    <property type="component" value="Unassembled WGS sequence"/>
</dbReference>
<evidence type="ECO:0000313" key="4">
    <source>
        <dbReference type="Proteomes" id="UP001604336"/>
    </source>
</evidence>
<reference evidence="4" key="1">
    <citation type="submission" date="2024-07" db="EMBL/GenBank/DDBJ databases">
        <title>Two chromosome-level genome assemblies of Korean endemic species Abeliophyllum distichum and Forsythia ovata (Oleaceae).</title>
        <authorList>
            <person name="Jang H."/>
        </authorList>
    </citation>
    <scope>NUCLEOTIDE SEQUENCE [LARGE SCALE GENOMIC DNA]</scope>
</reference>
<keyword evidence="4" id="KW-1185">Reference proteome</keyword>
<feature type="compositionally biased region" description="Basic and acidic residues" evidence="1">
    <location>
        <begin position="336"/>
        <end position="351"/>
    </location>
</feature>
<gene>
    <name evidence="3" type="ORF">Adt_32359</name>
</gene>
<dbReference type="AlphaFoldDB" id="A0ABD1QV45"/>
<organism evidence="3 4">
    <name type="scientific">Abeliophyllum distichum</name>
    <dbReference type="NCBI Taxonomy" id="126358"/>
    <lineage>
        <taxon>Eukaryota</taxon>
        <taxon>Viridiplantae</taxon>
        <taxon>Streptophyta</taxon>
        <taxon>Embryophyta</taxon>
        <taxon>Tracheophyta</taxon>
        <taxon>Spermatophyta</taxon>
        <taxon>Magnoliopsida</taxon>
        <taxon>eudicotyledons</taxon>
        <taxon>Gunneridae</taxon>
        <taxon>Pentapetalae</taxon>
        <taxon>asterids</taxon>
        <taxon>lamiids</taxon>
        <taxon>Lamiales</taxon>
        <taxon>Oleaceae</taxon>
        <taxon>Forsythieae</taxon>
        <taxon>Abeliophyllum</taxon>
    </lineage>
</organism>
<feature type="domain" description="DCD" evidence="2">
    <location>
        <begin position="66"/>
        <end position="199"/>
    </location>
</feature>
<dbReference type="InterPro" id="IPR044832">
    <property type="entry name" value="NRP-like"/>
</dbReference>